<dbReference type="AlphaFoldDB" id="A0A410GH63"/>
<evidence type="ECO:0000256" key="7">
    <source>
        <dbReference type="ARBA" id="ARBA00023136"/>
    </source>
</evidence>
<evidence type="ECO:0000256" key="4">
    <source>
        <dbReference type="ARBA" id="ARBA00022519"/>
    </source>
</evidence>
<keyword evidence="5 9" id="KW-0812">Transmembrane</keyword>
<evidence type="ECO:0000256" key="6">
    <source>
        <dbReference type="ARBA" id="ARBA00022989"/>
    </source>
</evidence>
<evidence type="ECO:0000313" key="11">
    <source>
        <dbReference type="EMBL" id="QAA95624.1"/>
    </source>
</evidence>
<dbReference type="InterPro" id="IPR007387">
    <property type="entry name" value="TRAP_DctQ"/>
</dbReference>
<feature type="transmembrane region" description="Helical" evidence="9">
    <location>
        <begin position="96"/>
        <end position="117"/>
    </location>
</feature>
<keyword evidence="6 9" id="KW-1133">Transmembrane helix</keyword>
<dbReference type="PANTHER" id="PTHR35011:SF10">
    <property type="entry name" value="TRAP TRANSPORTER SMALL PERMEASE PROTEIN"/>
    <property type="match status" value="1"/>
</dbReference>
<dbReference type="Pfam" id="PF04290">
    <property type="entry name" value="DctQ"/>
    <property type="match status" value="1"/>
</dbReference>
<evidence type="ECO:0000256" key="1">
    <source>
        <dbReference type="ARBA" id="ARBA00004429"/>
    </source>
</evidence>
<dbReference type="KEGG" id="pus:CKA81_12625"/>
<comment type="subunit">
    <text evidence="9">The complex comprises the extracytoplasmic solute receptor protein and the two transmembrane proteins.</text>
</comment>
<keyword evidence="12" id="KW-1185">Reference proteome</keyword>
<dbReference type="GO" id="GO:0015740">
    <property type="term" value="P:C4-dicarboxylate transport"/>
    <property type="evidence" value="ECO:0007669"/>
    <property type="project" value="TreeGrafter"/>
</dbReference>
<accession>A0A410GH63</accession>
<feature type="domain" description="Tripartite ATP-independent periplasmic transporters DctQ component" evidence="10">
    <location>
        <begin position="57"/>
        <end position="166"/>
    </location>
</feature>
<dbReference type="PANTHER" id="PTHR35011">
    <property type="entry name" value="2,3-DIKETO-L-GULONATE TRAP TRANSPORTER SMALL PERMEASE PROTEIN YIAM"/>
    <property type="match status" value="1"/>
</dbReference>
<sequence>MRKVLDGLYRFSGGMAALSLVGIVVIVFGQVVLNVVDFVALSLFNKSFGLLIPSYASLSGYALGFATFLSLGLGFRQTTHIRVTLLESKLAAPVRRSTLTIIALIGVVMGALFTYGLGQLAYQSLMWGDRASGLLRVPLWIPQAVLCVGAGVFLIAAIDTLVDMLRQGRSEALRIESAAEEAL</sequence>
<dbReference type="OrthoDB" id="26202at2"/>
<feature type="transmembrane region" description="Helical" evidence="9">
    <location>
        <begin position="137"/>
        <end position="162"/>
    </location>
</feature>
<gene>
    <name evidence="11" type="ORF">CKA81_12625</name>
</gene>
<proteinExistence type="inferred from homology"/>
<name>A0A410GH63_9BURK</name>
<protein>
    <recommendedName>
        <fullName evidence="9">TRAP transporter small permease protein</fullName>
    </recommendedName>
</protein>
<comment type="subcellular location">
    <subcellularLocation>
        <location evidence="1 9">Cell inner membrane</location>
        <topology evidence="1 9">Multi-pass membrane protein</topology>
    </subcellularLocation>
</comment>
<dbReference type="InterPro" id="IPR055348">
    <property type="entry name" value="DctQ"/>
</dbReference>
<evidence type="ECO:0000259" key="10">
    <source>
        <dbReference type="Pfam" id="PF04290"/>
    </source>
</evidence>
<evidence type="ECO:0000256" key="3">
    <source>
        <dbReference type="ARBA" id="ARBA00022475"/>
    </source>
</evidence>
<dbReference type="GO" id="GO:0005886">
    <property type="term" value="C:plasma membrane"/>
    <property type="evidence" value="ECO:0007669"/>
    <property type="project" value="UniProtKB-SubCell"/>
</dbReference>
<dbReference type="GO" id="GO:0022857">
    <property type="term" value="F:transmembrane transporter activity"/>
    <property type="evidence" value="ECO:0007669"/>
    <property type="project" value="UniProtKB-UniRule"/>
</dbReference>
<comment type="similarity">
    <text evidence="8 9">Belongs to the TRAP transporter small permease family.</text>
</comment>
<dbReference type="EMBL" id="CP022987">
    <property type="protein sequence ID" value="QAA95624.1"/>
    <property type="molecule type" value="Genomic_DNA"/>
</dbReference>
<keyword evidence="2 9" id="KW-0813">Transport</keyword>
<comment type="function">
    <text evidence="9">Part of the tripartite ATP-independent periplasmic (TRAP) transport system.</text>
</comment>
<organism evidence="11 12">
    <name type="scientific">Pollutimonas thiosulfatoxidans</name>
    <dbReference type="NCBI Taxonomy" id="2028345"/>
    <lineage>
        <taxon>Bacteria</taxon>
        <taxon>Pseudomonadati</taxon>
        <taxon>Pseudomonadota</taxon>
        <taxon>Betaproteobacteria</taxon>
        <taxon>Burkholderiales</taxon>
        <taxon>Alcaligenaceae</taxon>
        <taxon>Pollutimonas</taxon>
    </lineage>
</organism>
<evidence type="ECO:0000256" key="9">
    <source>
        <dbReference type="RuleBase" id="RU369079"/>
    </source>
</evidence>
<reference evidence="11 12" key="1">
    <citation type="submission" date="2017-08" db="EMBL/GenBank/DDBJ databases">
        <authorList>
            <person name="Park S.-J."/>
            <person name="Kim H."/>
        </authorList>
    </citation>
    <scope>NUCLEOTIDE SEQUENCE [LARGE SCALE GENOMIC DNA]</scope>
    <source>
        <strain evidence="12">ye3</strain>
    </source>
</reference>
<keyword evidence="3" id="KW-1003">Cell membrane</keyword>
<dbReference type="Proteomes" id="UP000283474">
    <property type="component" value="Chromosome"/>
</dbReference>
<evidence type="ECO:0000256" key="5">
    <source>
        <dbReference type="ARBA" id="ARBA00022692"/>
    </source>
</evidence>
<feature type="transmembrane region" description="Helical" evidence="9">
    <location>
        <begin position="52"/>
        <end position="75"/>
    </location>
</feature>
<evidence type="ECO:0000256" key="2">
    <source>
        <dbReference type="ARBA" id="ARBA00022448"/>
    </source>
</evidence>
<dbReference type="RefSeq" id="WP_128355578.1">
    <property type="nucleotide sequence ID" value="NZ_CP022987.1"/>
</dbReference>
<evidence type="ECO:0000256" key="8">
    <source>
        <dbReference type="ARBA" id="ARBA00038436"/>
    </source>
</evidence>
<keyword evidence="4 9" id="KW-0997">Cell inner membrane</keyword>
<keyword evidence="7 9" id="KW-0472">Membrane</keyword>
<feature type="transmembrane region" description="Helical" evidence="9">
    <location>
        <begin position="12"/>
        <end position="32"/>
    </location>
</feature>
<evidence type="ECO:0000313" key="12">
    <source>
        <dbReference type="Proteomes" id="UP000283474"/>
    </source>
</evidence>